<evidence type="ECO:0000256" key="1">
    <source>
        <dbReference type="SAM" id="SignalP"/>
    </source>
</evidence>
<protein>
    <submittedName>
        <fullName evidence="2">Uncharacterized protein</fullName>
    </submittedName>
</protein>
<keyword evidence="3" id="KW-1185">Reference proteome</keyword>
<feature type="chain" id="PRO_5007163595" evidence="1">
    <location>
        <begin position="23"/>
        <end position="200"/>
    </location>
</feature>
<dbReference type="OrthoDB" id="6238810at2"/>
<dbReference type="AlphaFoldDB" id="A0A120AFI6"/>
<evidence type="ECO:0000313" key="3">
    <source>
        <dbReference type="Proteomes" id="UP000023435"/>
    </source>
</evidence>
<keyword evidence="1" id="KW-0732">Signal</keyword>
<sequence length="200" mass="21547">MRLPRCLLPVALLALSPVAAFAAAEPAARTAPKQTQAKQVQASQVEAKADRGDAARVEADANASKAGDARIRQQLDALGYKYQVDEDGDFVLTFGLDGDRSQMAYVLSSTQSYGKLQVREVWSPGYRAADQDFPADVANRLLEDSHLSKMGGWVKQDGVAVFVVKLDAGAAQDDLDDAIDYVVRAADQMEALLTPGKDEF</sequence>
<comment type="caution">
    <text evidence="2">The sequence shown here is derived from an EMBL/GenBank/DDBJ whole genome shotgun (WGS) entry which is preliminary data.</text>
</comment>
<evidence type="ECO:0000313" key="2">
    <source>
        <dbReference type="EMBL" id="KWS03065.1"/>
    </source>
</evidence>
<dbReference type="RefSeq" id="WP_082723416.1">
    <property type="nucleotide sequence ID" value="NZ_JAJA02000001.1"/>
</dbReference>
<reference evidence="2 3" key="1">
    <citation type="journal article" date="2014" name="Genome Announc.">
        <title>Draft Genome Sequence of Lysobacter capsici AZ78, a Bacterium Antagonistic to Plant-Pathogenic Oomycetes.</title>
        <authorList>
            <person name="Puopolo G."/>
            <person name="Sonego P."/>
            <person name="Engelen K."/>
            <person name="Pertot I."/>
        </authorList>
    </citation>
    <scope>NUCLEOTIDE SEQUENCE [LARGE SCALE GENOMIC DNA]</scope>
    <source>
        <strain evidence="2 3">AZ78</strain>
    </source>
</reference>
<dbReference type="Pfam" id="PF10722">
    <property type="entry name" value="YbjN"/>
    <property type="match status" value="1"/>
</dbReference>
<dbReference type="Proteomes" id="UP000023435">
    <property type="component" value="Unassembled WGS sequence"/>
</dbReference>
<feature type="signal peptide" evidence="1">
    <location>
        <begin position="1"/>
        <end position="22"/>
    </location>
</feature>
<organism evidence="2 3">
    <name type="scientific">Lysobacter capsici AZ78</name>
    <dbReference type="NCBI Taxonomy" id="1444315"/>
    <lineage>
        <taxon>Bacteria</taxon>
        <taxon>Pseudomonadati</taxon>
        <taxon>Pseudomonadota</taxon>
        <taxon>Gammaproteobacteria</taxon>
        <taxon>Lysobacterales</taxon>
        <taxon>Lysobacteraceae</taxon>
        <taxon>Lysobacter</taxon>
    </lineage>
</organism>
<proteinExistence type="predicted"/>
<accession>A0A120AFI6</accession>
<dbReference type="InterPro" id="IPR019660">
    <property type="entry name" value="Put_sensory_transdc_reg_YbjN"/>
</dbReference>
<gene>
    <name evidence="2" type="ORF">AZ78_0611</name>
</gene>
<name>A0A120AFI6_9GAMM</name>
<dbReference type="EMBL" id="JAJA02000001">
    <property type="protein sequence ID" value="KWS03065.1"/>
    <property type="molecule type" value="Genomic_DNA"/>
</dbReference>